<reference evidence="5 6" key="1">
    <citation type="submission" date="2017-07" db="EMBL/GenBank/DDBJ databases">
        <title>Draft whole genome sequences of clinical Proprionibacteriaceae strains.</title>
        <authorList>
            <person name="Bernier A.-M."/>
            <person name="Bernard K."/>
            <person name="Domingo M.-C."/>
        </authorList>
    </citation>
    <scope>NUCLEOTIDE SEQUENCE [LARGE SCALE GENOMIC DNA]</scope>
    <source>
        <strain evidence="5 6">NML 030167</strain>
    </source>
</reference>
<sequence>MSGRAKYLVIAELLRTAIDTGELAPGAALPSQRELAEAHGVTVMTVRQALARLTEQQLIVSEHGRGTFVAPRAFALPLGPLASLVDEAAAAGRTLTTTVLDHGSSVQAGEAAYLIRRLRHLDGEPFALQTSRLPLEAAAQIDPERLTDRALYAVLAEAGLEVVAASERIHAVNLDADAAALLGRAPGTAALLSIRESRTADGTTVLTDHAQIPGDLGVVSAERARLQPLPRTKEAS</sequence>
<keyword evidence="1" id="KW-0805">Transcription regulation</keyword>
<keyword evidence="6" id="KW-1185">Reference proteome</keyword>
<dbReference type="PANTHER" id="PTHR44846">
    <property type="entry name" value="MANNOSYL-D-GLYCERATE TRANSPORT/METABOLISM SYSTEM REPRESSOR MNGR-RELATED"/>
    <property type="match status" value="1"/>
</dbReference>
<dbReference type="Gene3D" id="3.40.1410.10">
    <property type="entry name" value="Chorismate lyase-like"/>
    <property type="match status" value="1"/>
</dbReference>
<dbReference type="GO" id="GO:0045892">
    <property type="term" value="P:negative regulation of DNA-templated transcription"/>
    <property type="evidence" value="ECO:0007669"/>
    <property type="project" value="TreeGrafter"/>
</dbReference>
<evidence type="ECO:0000256" key="1">
    <source>
        <dbReference type="ARBA" id="ARBA00023015"/>
    </source>
</evidence>
<evidence type="ECO:0000256" key="3">
    <source>
        <dbReference type="ARBA" id="ARBA00023163"/>
    </source>
</evidence>
<protein>
    <submittedName>
        <fullName evidence="5">Transcriptional regulator</fullName>
    </submittedName>
</protein>
<dbReference type="SUPFAM" id="SSF64288">
    <property type="entry name" value="Chorismate lyase-like"/>
    <property type="match status" value="1"/>
</dbReference>
<name>A0A255GFT0_9ACTN</name>
<proteinExistence type="predicted"/>
<dbReference type="SUPFAM" id="SSF46785">
    <property type="entry name" value="Winged helix' DNA-binding domain"/>
    <property type="match status" value="1"/>
</dbReference>
<dbReference type="Pfam" id="PF07702">
    <property type="entry name" value="UTRA"/>
    <property type="match status" value="1"/>
</dbReference>
<dbReference type="AlphaFoldDB" id="A0A255GFT0"/>
<accession>A0A255GFT0</accession>
<dbReference type="Proteomes" id="UP000215896">
    <property type="component" value="Unassembled WGS sequence"/>
</dbReference>
<dbReference type="OrthoDB" id="8584262at2"/>
<dbReference type="GO" id="GO:0003677">
    <property type="term" value="F:DNA binding"/>
    <property type="evidence" value="ECO:0007669"/>
    <property type="project" value="UniProtKB-KW"/>
</dbReference>
<evidence type="ECO:0000313" key="5">
    <source>
        <dbReference type="EMBL" id="OYO14282.1"/>
    </source>
</evidence>
<evidence type="ECO:0000259" key="4">
    <source>
        <dbReference type="PROSITE" id="PS50949"/>
    </source>
</evidence>
<dbReference type="PROSITE" id="PS50949">
    <property type="entry name" value="HTH_GNTR"/>
    <property type="match status" value="1"/>
</dbReference>
<dbReference type="CDD" id="cd07377">
    <property type="entry name" value="WHTH_GntR"/>
    <property type="match status" value="1"/>
</dbReference>
<dbReference type="Pfam" id="PF00392">
    <property type="entry name" value="GntR"/>
    <property type="match status" value="1"/>
</dbReference>
<dbReference type="GO" id="GO:0003700">
    <property type="term" value="F:DNA-binding transcription factor activity"/>
    <property type="evidence" value="ECO:0007669"/>
    <property type="project" value="InterPro"/>
</dbReference>
<dbReference type="InterPro" id="IPR000524">
    <property type="entry name" value="Tscrpt_reg_HTH_GntR"/>
</dbReference>
<dbReference type="InterPro" id="IPR050679">
    <property type="entry name" value="Bact_HTH_transcr_reg"/>
</dbReference>
<dbReference type="InterPro" id="IPR036390">
    <property type="entry name" value="WH_DNA-bd_sf"/>
</dbReference>
<feature type="domain" description="HTH gntR-type" evidence="4">
    <location>
        <begin position="4"/>
        <end position="72"/>
    </location>
</feature>
<keyword evidence="3" id="KW-0804">Transcription</keyword>
<evidence type="ECO:0000313" key="6">
    <source>
        <dbReference type="Proteomes" id="UP000215896"/>
    </source>
</evidence>
<dbReference type="InterPro" id="IPR028978">
    <property type="entry name" value="Chorismate_lyase_/UTRA_dom_sf"/>
</dbReference>
<dbReference type="InterPro" id="IPR036388">
    <property type="entry name" value="WH-like_DNA-bd_sf"/>
</dbReference>
<dbReference type="EMBL" id="NMVO01000012">
    <property type="protein sequence ID" value="OYO14282.1"/>
    <property type="molecule type" value="Genomic_DNA"/>
</dbReference>
<comment type="caution">
    <text evidence="5">The sequence shown here is derived from an EMBL/GenBank/DDBJ whole genome shotgun (WGS) entry which is preliminary data.</text>
</comment>
<gene>
    <name evidence="5" type="ORF">CGZ94_06535</name>
</gene>
<dbReference type="InterPro" id="IPR011663">
    <property type="entry name" value="UTRA"/>
</dbReference>
<dbReference type="SMART" id="SM00345">
    <property type="entry name" value="HTH_GNTR"/>
    <property type="match status" value="1"/>
</dbReference>
<dbReference type="SMART" id="SM00866">
    <property type="entry name" value="UTRA"/>
    <property type="match status" value="1"/>
</dbReference>
<dbReference type="Gene3D" id="1.10.10.10">
    <property type="entry name" value="Winged helix-like DNA-binding domain superfamily/Winged helix DNA-binding domain"/>
    <property type="match status" value="1"/>
</dbReference>
<dbReference type="RefSeq" id="WP_094405156.1">
    <property type="nucleotide sequence ID" value="NZ_NMVO01000012.1"/>
</dbReference>
<keyword evidence="2" id="KW-0238">DNA-binding</keyword>
<evidence type="ECO:0000256" key="2">
    <source>
        <dbReference type="ARBA" id="ARBA00023125"/>
    </source>
</evidence>
<organism evidence="5 6">
    <name type="scientific">Enemella evansiae</name>
    <dbReference type="NCBI Taxonomy" id="2016499"/>
    <lineage>
        <taxon>Bacteria</taxon>
        <taxon>Bacillati</taxon>
        <taxon>Actinomycetota</taxon>
        <taxon>Actinomycetes</taxon>
        <taxon>Propionibacteriales</taxon>
        <taxon>Propionibacteriaceae</taxon>
        <taxon>Enemella</taxon>
    </lineage>
</organism>
<dbReference type="PANTHER" id="PTHR44846:SF17">
    <property type="entry name" value="GNTR-FAMILY TRANSCRIPTIONAL REGULATOR"/>
    <property type="match status" value="1"/>
</dbReference>